<feature type="non-terminal residue" evidence="1">
    <location>
        <position position="67"/>
    </location>
</feature>
<reference evidence="1" key="2">
    <citation type="submission" date="2021-04" db="EMBL/GenBank/DDBJ databases">
        <authorList>
            <person name="Gilroy R."/>
        </authorList>
    </citation>
    <scope>NUCLEOTIDE SEQUENCE</scope>
    <source>
        <strain evidence="1">CHK186-1790</strain>
    </source>
</reference>
<evidence type="ECO:0000313" key="2">
    <source>
        <dbReference type="Proteomes" id="UP000823882"/>
    </source>
</evidence>
<dbReference type="Proteomes" id="UP000823882">
    <property type="component" value="Unassembled WGS sequence"/>
</dbReference>
<proteinExistence type="predicted"/>
<name>A0A9D2T0V9_9FIRM</name>
<reference evidence="1" key="1">
    <citation type="journal article" date="2021" name="PeerJ">
        <title>Extensive microbial diversity within the chicken gut microbiome revealed by metagenomics and culture.</title>
        <authorList>
            <person name="Gilroy R."/>
            <person name="Ravi A."/>
            <person name="Getino M."/>
            <person name="Pursley I."/>
            <person name="Horton D.L."/>
            <person name="Alikhan N.F."/>
            <person name="Baker D."/>
            <person name="Gharbi K."/>
            <person name="Hall N."/>
            <person name="Watson M."/>
            <person name="Adriaenssens E.M."/>
            <person name="Foster-Nyarko E."/>
            <person name="Jarju S."/>
            <person name="Secka A."/>
            <person name="Antonio M."/>
            <person name="Oren A."/>
            <person name="Chaudhuri R.R."/>
            <person name="La Ragione R."/>
            <person name="Hildebrand F."/>
            <person name="Pallen M.J."/>
        </authorList>
    </citation>
    <scope>NUCLEOTIDE SEQUENCE</scope>
    <source>
        <strain evidence="1">CHK186-1790</strain>
    </source>
</reference>
<evidence type="ECO:0000313" key="1">
    <source>
        <dbReference type="EMBL" id="HJC41459.1"/>
    </source>
</evidence>
<sequence>MTAKPVVGMNKNSKNSLKVLQLSWKTPAFPGKGGNIMTQVSIDAFYGEGVPFAVDIEEMLARKDHVQ</sequence>
<comment type="caution">
    <text evidence="1">The sequence shown here is derived from an EMBL/GenBank/DDBJ whole genome shotgun (WGS) entry which is preliminary data.</text>
</comment>
<organism evidence="1 2">
    <name type="scientific">Candidatus Intestinimonas pullistercoris</name>
    <dbReference type="NCBI Taxonomy" id="2838623"/>
    <lineage>
        <taxon>Bacteria</taxon>
        <taxon>Bacillati</taxon>
        <taxon>Bacillota</taxon>
        <taxon>Clostridia</taxon>
        <taxon>Eubacteriales</taxon>
        <taxon>Intestinimonas</taxon>
    </lineage>
</organism>
<accession>A0A9D2T0V9</accession>
<gene>
    <name evidence="1" type="ORF">H9701_07895</name>
</gene>
<dbReference type="EMBL" id="DWWJ01000143">
    <property type="protein sequence ID" value="HJC41459.1"/>
    <property type="molecule type" value="Genomic_DNA"/>
</dbReference>
<dbReference type="AlphaFoldDB" id="A0A9D2T0V9"/>
<protein>
    <submittedName>
        <fullName evidence="1">Uncharacterized protein</fullName>
    </submittedName>
</protein>